<dbReference type="AlphaFoldDB" id="U2RAR8"/>
<protein>
    <submittedName>
        <fullName evidence="1">Uncharacterized protein</fullName>
    </submittedName>
</protein>
<dbReference type="EMBL" id="AWVM01000113">
    <property type="protein sequence ID" value="ERK47817.1"/>
    <property type="molecule type" value="Genomic_DNA"/>
</dbReference>
<reference evidence="1 2" key="1">
    <citation type="submission" date="2013-06" db="EMBL/GenBank/DDBJ databases">
        <authorList>
            <person name="Weinstock G."/>
            <person name="Sodergren E."/>
            <person name="Lobos E.A."/>
            <person name="Fulton L."/>
            <person name="Fulton R."/>
            <person name="Courtney L."/>
            <person name="Fronick C."/>
            <person name="O'Laughlin M."/>
            <person name="Godfrey J."/>
            <person name="Wilson R.M."/>
            <person name="Miner T."/>
            <person name="Farmer C."/>
            <person name="Delehaunty K."/>
            <person name="Cordes M."/>
            <person name="Minx P."/>
            <person name="Tomlinson C."/>
            <person name="Chen J."/>
            <person name="Wollam A."/>
            <person name="Pepin K.H."/>
            <person name="Bhonagiri V."/>
            <person name="Zhang X."/>
            <person name="Warren W."/>
            <person name="Mitreva M."/>
            <person name="Mardis E.R."/>
            <person name="Wilson R.K."/>
        </authorList>
    </citation>
    <scope>NUCLEOTIDE SEQUENCE [LARGE SCALE GENOMIC DNA]</scope>
    <source>
        <strain evidence="1 2">F0279</strain>
    </source>
</reference>
<evidence type="ECO:0000313" key="1">
    <source>
        <dbReference type="EMBL" id="ERK47817.1"/>
    </source>
</evidence>
<accession>U2RAR8</accession>
<sequence length="48" mass="6332">MWNIWKNYRNQNFIRVKPNKKFSKKHSIRIKNVLRERRFRNGRYKYRY</sequence>
<organism evidence="1 2">
    <name type="scientific">Leptotrichia wadei (strain F0279)</name>
    <dbReference type="NCBI Taxonomy" id="888055"/>
    <lineage>
        <taxon>Bacteria</taxon>
        <taxon>Fusobacteriati</taxon>
        <taxon>Fusobacteriota</taxon>
        <taxon>Fusobacteriia</taxon>
        <taxon>Fusobacteriales</taxon>
        <taxon>Leptotrichiaceae</taxon>
        <taxon>Leptotrichia</taxon>
    </lineage>
</organism>
<dbReference type="Proteomes" id="UP000016626">
    <property type="component" value="Unassembled WGS sequence"/>
</dbReference>
<name>U2RAR8_LEPWF</name>
<gene>
    <name evidence="1" type="ORF">HMPREF9015_02298</name>
</gene>
<dbReference type="HOGENOM" id="CLU_3154437_0_0_0"/>
<proteinExistence type="predicted"/>
<evidence type="ECO:0000313" key="2">
    <source>
        <dbReference type="Proteomes" id="UP000016626"/>
    </source>
</evidence>
<comment type="caution">
    <text evidence="1">The sequence shown here is derived from an EMBL/GenBank/DDBJ whole genome shotgun (WGS) entry which is preliminary data.</text>
</comment>